<dbReference type="FunCoup" id="A0A1U8AR50">
    <property type="interactions" value="31"/>
</dbReference>
<dbReference type="AlphaFoldDB" id="A0A1U8AR50"/>
<dbReference type="PANTHER" id="PTHR15907">
    <property type="entry name" value="DUF614 FAMILY PROTEIN-RELATED"/>
    <property type="match status" value="1"/>
</dbReference>
<reference evidence="2" key="1">
    <citation type="submission" date="2025-08" db="UniProtKB">
        <authorList>
            <consortium name="RefSeq"/>
        </authorList>
    </citation>
    <scope>IDENTIFICATION</scope>
</reference>
<dbReference type="Pfam" id="PF04749">
    <property type="entry name" value="PLAC8"/>
    <property type="match status" value="1"/>
</dbReference>
<proteinExistence type="predicted"/>
<keyword evidence="1" id="KW-1185">Reference proteome</keyword>
<dbReference type="NCBIfam" id="TIGR01571">
    <property type="entry name" value="A_thal_Cys_rich"/>
    <property type="match status" value="1"/>
</dbReference>
<dbReference type="STRING" id="4432.A0A1U8AR50"/>
<dbReference type="KEGG" id="nnu:104603004"/>
<dbReference type="eggNOG" id="ENOG502S00T">
    <property type="taxonomic scope" value="Eukaryota"/>
</dbReference>
<gene>
    <name evidence="2" type="primary">LOC104603004</name>
</gene>
<dbReference type="Proteomes" id="UP000189703">
    <property type="component" value="Unplaced"/>
</dbReference>
<dbReference type="RefSeq" id="XP_010265198.1">
    <property type="nucleotide sequence ID" value="XM_010266896.2"/>
</dbReference>
<evidence type="ECO:0000313" key="1">
    <source>
        <dbReference type="Proteomes" id="UP000189703"/>
    </source>
</evidence>
<organism evidence="1 2">
    <name type="scientific">Nelumbo nucifera</name>
    <name type="common">Sacred lotus</name>
    <dbReference type="NCBI Taxonomy" id="4432"/>
    <lineage>
        <taxon>Eukaryota</taxon>
        <taxon>Viridiplantae</taxon>
        <taxon>Streptophyta</taxon>
        <taxon>Embryophyta</taxon>
        <taxon>Tracheophyta</taxon>
        <taxon>Spermatophyta</taxon>
        <taxon>Magnoliopsida</taxon>
        <taxon>Proteales</taxon>
        <taxon>Nelumbonaceae</taxon>
        <taxon>Nelumbo</taxon>
    </lineage>
</organism>
<dbReference type="OrthoDB" id="1045822at2759"/>
<dbReference type="OMA" id="DPTIGWA"/>
<dbReference type="GeneID" id="104603004"/>
<accession>A0A1U8AR50</accession>
<protein>
    <submittedName>
        <fullName evidence="2">Cell number regulator 2-like</fullName>
    </submittedName>
</protein>
<name>A0A1U8AR50_NELNU</name>
<dbReference type="InterPro" id="IPR006461">
    <property type="entry name" value="PLAC_motif_containing"/>
</dbReference>
<evidence type="ECO:0000313" key="2">
    <source>
        <dbReference type="RefSeq" id="XP_010265198.1"/>
    </source>
</evidence>
<sequence>MYPNNPAPVPNPPACAVPAGQWTTGLCDCFDDPGNCCITFCCPCVTFGQNAEVIDKGTTSCGVAGFIYYALANIGCSCLYTFSYRSKLRGLYSLQEAPCGDLLIHCCCLSCALCQEYRELKNRGVDPSIGWQANAEKWNRTGGGGIVMAPIVAPGMAR</sequence>